<name>A0A0C9SV04_PAXIN</name>
<dbReference type="AlphaFoldDB" id="A0A0C9SV04"/>
<reference evidence="1 2" key="1">
    <citation type="submission" date="2014-06" db="EMBL/GenBank/DDBJ databases">
        <authorList>
            <consortium name="DOE Joint Genome Institute"/>
            <person name="Kuo A."/>
            <person name="Kohler A."/>
            <person name="Nagy L.G."/>
            <person name="Floudas D."/>
            <person name="Copeland A."/>
            <person name="Barry K.W."/>
            <person name="Cichocki N."/>
            <person name="Veneault-Fourrey C."/>
            <person name="LaButti K."/>
            <person name="Lindquist E.A."/>
            <person name="Lipzen A."/>
            <person name="Lundell T."/>
            <person name="Morin E."/>
            <person name="Murat C."/>
            <person name="Sun H."/>
            <person name="Tunlid A."/>
            <person name="Henrissat B."/>
            <person name="Grigoriev I.V."/>
            <person name="Hibbett D.S."/>
            <person name="Martin F."/>
            <person name="Nordberg H.P."/>
            <person name="Cantor M.N."/>
            <person name="Hua S.X."/>
        </authorList>
    </citation>
    <scope>NUCLEOTIDE SEQUENCE [LARGE SCALE GENOMIC DNA]</scope>
    <source>
        <strain evidence="1 2">ATCC 200175</strain>
    </source>
</reference>
<evidence type="ECO:0000313" key="2">
    <source>
        <dbReference type="Proteomes" id="UP000053647"/>
    </source>
</evidence>
<accession>A0A0C9SV04</accession>
<proteinExistence type="predicted"/>
<organism evidence="1 2">
    <name type="scientific">Paxillus involutus ATCC 200175</name>
    <dbReference type="NCBI Taxonomy" id="664439"/>
    <lineage>
        <taxon>Eukaryota</taxon>
        <taxon>Fungi</taxon>
        <taxon>Dikarya</taxon>
        <taxon>Basidiomycota</taxon>
        <taxon>Agaricomycotina</taxon>
        <taxon>Agaricomycetes</taxon>
        <taxon>Agaricomycetidae</taxon>
        <taxon>Boletales</taxon>
        <taxon>Paxilineae</taxon>
        <taxon>Paxillaceae</taxon>
        <taxon>Paxillus</taxon>
    </lineage>
</organism>
<keyword evidence="2" id="KW-1185">Reference proteome</keyword>
<dbReference type="EMBL" id="KN819356">
    <property type="protein sequence ID" value="KIJ13074.1"/>
    <property type="molecule type" value="Genomic_DNA"/>
</dbReference>
<protein>
    <submittedName>
        <fullName evidence="1">Uncharacterized protein</fullName>
    </submittedName>
</protein>
<dbReference type="Proteomes" id="UP000053647">
    <property type="component" value="Unassembled WGS sequence"/>
</dbReference>
<dbReference type="HOGENOM" id="CLU_1256399_0_0_1"/>
<sequence>MTGRDGGQRKEQPQTELNICRCHVIICSRTYPKGLNPTAAIAEIKPKPAADLAVSLGRTVDSGAFYQALIDHLSRRCKPVVHNVPSLLARTAVAALRWNMMHRYYELRITRIVLVREAQLSDKLPHGLIWHDSNDKVRSAFQEYAFIVMDMAGKAQRTSSTVNLSPAALTAKVARITIVPVRAYDTLALKENPLLHDTGILFTENVGQPLTKYQPDLAGT</sequence>
<reference evidence="2" key="2">
    <citation type="submission" date="2015-01" db="EMBL/GenBank/DDBJ databases">
        <title>Evolutionary Origins and Diversification of the Mycorrhizal Mutualists.</title>
        <authorList>
            <consortium name="DOE Joint Genome Institute"/>
            <consortium name="Mycorrhizal Genomics Consortium"/>
            <person name="Kohler A."/>
            <person name="Kuo A."/>
            <person name="Nagy L.G."/>
            <person name="Floudas D."/>
            <person name="Copeland A."/>
            <person name="Barry K.W."/>
            <person name="Cichocki N."/>
            <person name="Veneault-Fourrey C."/>
            <person name="LaButti K."/>
            <person name="Lindquist E.A."/>
            <person name="Lipzen A."/>
            <person name="Lundell T."/>
            <person name="Morin E."/>
            <person name="Murat C."/>
            <person name="Riley R."/>
            <person name="Ohm R."/>
            <person name="Sun H."/>
            <person name="Tunlid A."/>
            <person name="Henrissat B."/>
            <person name="Grigoriev I.V."/>
            <person name="Hibbett D.S."/>
            <person name="Martin F."/>
        </authorList>
    </citation>
    <scope>NUCLEOTIDE SEQUENCE [LARGE SCALE GENOMIC DNA]</scope>
    <source>
        <strain evidence="2">ATCC 200175</strain>
    </source>
</reference>
<gene>
    <name evidence="1" type="ORF">PAXINDRAFT_156661</name>
</gene>
<evidence type="ECO:0000313" key="1">
    <source>
        <dbReference type="EMBL" id="KIJ13074.1"/>
    </source>
</evidence>